<dbReference type="AlphaFoldDB" id="A0A024SIQ4"/>
<dbReference type="HOGENOM" id="CLU_874524_0_0_1"/>
<name>A0A024SIQ4_HYPJR</name>
<dbReference type="OrthoDB" id="10664132at2759"/>
<organism evidence="2 3">
    <name type="scientific">Hypocrea jecorina (strain ATCC 56765 / BCRC 32924 / NRRL 11460 / Rut C-30)</name>
    <name type="common">Trichoderma reesei</name>
    <dbReference type="NCBI Taxonomy" id="1344414"/>
    <lineage>
        <taxon>Eukaryota</taxon>
        <taxon>Fungi</taxon>
        <taxon>Dikarya</taxon>
        <taxon>Ascomycota</taxon>
        <taxon>Pezizomycotina</taxon>
        <taxon>Sordariomycetes</taxon>
        <taxon>Hypocreomycetidae</taxon>
        <taxon>Hypocreales</taxon>
        <taxon>Hypocreaceae</taxon>
        <taxon>Trichoderma</taxon>
    </lineage>
</organism>
<dbReference type="KEGG" id="trr:M419DRAFT_70903"/>
<evidence type="ECO:0000313" key="2">
    <source>
        <dbReference type="EMBL" id="ETS05370.1"/>
    </source>
</evidence>
<feature type="region of interest" description="Disordered" evidence="1">
    <location>
        <begin position="203"/>
        <end position="228"/>
    </location>
</feature>
<sequence length="318" mass="35212">MICALLCSQDTFSYEYLYRQAEVSSTYERQSIKIEEIRKRQEENRAKHHPSGKYWPIPGCPIDRLHARDRQFDDAGPSLRPRLSLFGACGRSPTGGGMRSEQNSTRARRSDTSRPIAVATARIVWIRMVDVAVAVTGMQAFYLSRQGVFVLNNAAVPAVYYMSFLVRPAASMLLSGITNLAGLVVEGLGTELLVLALASALEPPPTTTPTRHERHTRTSTYSKRPGSDPMPHRTYMRIHVHLHLHGTRAINRIAVWPRSHPICQGCCVLPYAHTKSLTCEAHKPSTTARDVPVHSYLAIPVTNHQSPAGSLLIAVPCA</sequence>
<accession>A0A024SIQ4</accession>
<evidence type="ECO:0000256" key="1">
    <source>
        <dbReference type="SAM" id="MobiDB-lite"/>
    </source>
</evidence>
<evidence type="ECO:0000313" key="3">
    <source>
        <dbReference type="Proteomes" id="UP000024376"/>
    </source>
</evidence>
<dbReference type="EMBL" id="KI911140">
    <property type="protein sequence ID" value="ETS05370.1"/>
    <property type="molecule type" value="Genomic_DNA"/>
</dbReference>
<protein>
    <submittedName>
        <fullName evidence="2">Uncharacterized protein</fullName>
    </submittedName>
</protein>
<dbReference type="Proteomes" id="UP000024376">
    <property type="component" value="Unassembled WGS sequence"/>
</dbReference>
<feature type="region of interest" description="Disordered" evidence="1">
    <location>
        <begin position="90"/>
        <end position="112"/>
    </location>
</feature>
<proteinExistence type="predicted"/>
<reference evidence="3" key="1">
    <citation type="journal article" date="2013" name="Ind. Biotechnol.">
        <title>Comparative genomics analysis of Trichoderma reesei strains.</title>
        <authorList>
            <person name="Koike H."/>
            <person name="Aerts A."/>
            <person name="LaButti K."/>
            <person name="Grigoriev I.V."/>
            <person name="Baker S.E."/>
        </authorList>
    </citation>
    <scope>NUCLEOTIDE SEQUENCE [LARGE SCALE GENOMIC DNA]</scope>
    <source>
        <strain evidence="3">ATCC 56765 / BCRC 32924 / NRRL 11460 / Rut C-30</strain>
    </source>
</reference>
<gene>
    <name evidence="2" type="ORF">M419DRAFT_70903</name>
</gene>